<proteinExistence type="predicted"/>
<dbReference type="NCBIfam" id="TIGR02893">
    <property type="entry name" value="spore_yabQ"/>
    <property type="match status" value="1"/>
</dbReference>
<gene>
    <name evidence="2" type="ORF">Psch_01985</name>
</gene>
<keyword evidence="3" id="KW-1185">Reference proteome</keyword>
<sequence>MDMLINQAGAFTSTIVIGMSAGLLYDYYRAVRAAYKLRKIGTFIGDVVYWLVTTAMVFGMLLWGTWGELRLYVFIGIGLGALLYFHLFSRAAYRVFRLKFYIIHRTWALLLWTVHWLWMVVTYPVRLLLFSLSYPYRLLGSIVNKTGGGFKTAWYRLVGRRVERGLGGLRRRLSRLVFWRKKKDD</sequence>
<keyword evidence="1" id="KW-1133">Transmembrane helix</keyword>
<protein>
    <submittedName>
        <fullName evidence="2">Spore cortex protein YabQ</fullName>
    </submittedName>
</protein>
<keyword evidence="1" id="KW-0472">Membrane</keyword>
<name>A0A4Y7RI92_9FIRM</name>
<organism evidence="2 3">
    <name type="scientific">Pelotomaculum schinkii</name>
    <dbReference type="NCBI Taxonomy" id="78350"/>
    <lineage>
        <taxon>Bacteria</taxon>
        <taxon>Bacillati</taxon>
        <taxon>Bacillota</taxon>
        <taxon>Clostridia</taxon>
        <taxon>Eubacteriales</taxon>
        <taxon>Desulfotomaculaceae</taxon>
        <taxon>Pelotomaculum</taxon>
    </lineage>
</organism>
<evidence type="ECO:0000313" key="2">
    <source>
        <dbReference type="EMBL" id="TEB08422.1"/>
    </source>
</evidence>
<evidence type="ECO:0000256" key="1">
    <source>
        <dbReference type="SAM" id="Phobius"/>
    </source>
</evidence>
<accession>A0A4Y7RI92</accession>
<reference evidence="2 3" key="1">
    <citation type="journal article" date="2018" name="Environ. Microbiol.">
        <title>Novel energy conservation strategies and behaviour of Pelotomaculum schinkii driving syntrophic propionate catabolism.</title>
        <authorList>
            <person name="Hidalgo-Ahumada C.A.P."/>
            <person name="Nobu M.K."/>
            <person name="Narihiro T."/>
            <person name="Tamaki H."/>
            <person name="Liu W.T."/>
            <person name="Kamagata Y."/>
            <person name="Stams A.J.M."/>
            <person name="Imachi H."/>
            <person name="Sousa D.Z."/>
        </authorList>
    </citation>
    <scope>NUCLEOTIDE SEQUENCE [LARGE SCALE GENOMIC DNA]</scope>
    <source>
        <strain evidence="2 3">HH</strain>
    </source>
</reference>
<dbReference type="AlphaFoldDB" id="A0A4Y7RI92"/>
<keyword evidence="1" id="KW-0812">Transmembrane</keyword>
<evidence type="ECO:0000313" key="3">
    <source>
        <dbReference type="Proteomes" id="UP000298324"/>
    </source>
</evidence>
<feature type="transmembrane region" description="Helical" evidence="1">
    <location>
        <begin position="40"/>
        <end position="63"/>
    </location>
</feature>
<feature type="transmembrane region" description="Helical" evidence="1">
    <location>
        <begin position="6"/>
        <end position="28"/>
    </location>
</feature>
<dbReference type="Proteomes" id="UP000298324">
    <property type="component" value="Unassembled WGS sequence"/>
</dbReference>
<dbReference type="InterPro" id="IPR019074">
    <property type="entry name" value="YabQ"/>
</dbReference>
<feature type="transmembrane region" description="Helical" evidence="1">
    <location>
        <begin position="109"/>
        <end position="129"/>
    </location>
</feature>
<comment type="caution">
    <text evidence="2">The sequence shown here is derived from an EMBL/GenBank/DDBJ whole genome shotgun (WGS) entry which is preliminary data.</text>
</comment>
<dbReference type="EMBL" id="QFGA01000001">
    <property type="protein sequence ID" value="TEB08422.1"/>
    <property type="molecule type" value="Genomic_DNA"/>
</dbReference>
<feature type="transmembrane region" description="Helical" evidence="1">
    <location>
        <begin position="69"/>
        <end position="88"/>
    </location>
</feature>
<dbReference type="Pfam" id="PF09578">
    <property type="entry name" value="Spore_YabQ"/>
    <property type="match status" value="1"/>
</dbReference>